<dbReference type="OrthoDB" id="2426116at2759"/>
<comment type="caution">
    <text evidence="1">The sequence shown here is derived from an EMBL/GenBank/DDBJ whole genome shotgun (WGS) entry which is preliminary data.</text>
</comment>
<reference evidence="1" key="1">
    <citation type="submission" date="2022-08" db="EMBL/GenBank/DDBJ databases">
        <authorList>
            <person name="Kallberg Y."/>
            <person name="Tangrot J."/>
            <person name="Rosling A."/>
        </authorList>
    </citation>
    <scope>NUCLEOTIDE SEQUENCE</scope>
    <source>
        <strain evidence="1">Wild A</strain>
    </source>
</reference>
<keyword evidence="2" id="KW-1185">Reference proteome</keyword>
<dbReference type="Proteomes" id="UP001153678">
    <property type="component" value="Unassembled WGS sequence"/>
</dbReference>
<evidence type="ECO:0000313" key="1">
    <source>
        <dbReference type="EMBL" id="CAI2197536.1"/>
    </source>
</evidence>
<accession>A0A9W4XAC8</accession>
<name>A0A9W4XAC8_9GLOM</name>
<organism evidence="1 2">
    <name type="scientific">Funneliformis geosporum</name>
    <dbReference type="NCBI Taxonomy" id="1117311"/>
    <lineage>
        <taxon>Eukaryota</taxon>
        <taxon>Fungi</taxon>
        <taxon>Fungi incertae sedis</taxon>
        <taxon>Mucoromycota</taxon>
        <taxon>Glomeromycotina</taxon>
        <taxon>Glomeromycetes</taxon>
        <taxon>Glomerales</taxon>
        <taxon>Glomeraceae</taxon>
        <taxon>Funneliformis</taxon>
    </lineage>
</organism>
<protein>
    <submittedName>
        <fullName evidence="1">10047_t:CDS:1</fullName>
    </submittedName>
</protein>
<sequence>MVKKQEVPKRLTKEQMRKLLLSAKKKADKMPEEEGSFRLEDTLIKEHGKEEIGNLIIYTKEIHLNSLFAYSLAGLKSDMPNFSEHFGFRKLINTTAHELAHCLLANYKLDFGRKHEPEHTELTKDIETFLLNLPEVKELEKLQKFQ</sequence>
<gene>
    <name evidence="1" type="ORF">FWILDA_LOCUS18127</name>
</gene>
<proteinExistence type="predicted"/>
<evidence type="ECO:0000313" key="2">
    <source>
        <dbReference type="Proteomes" id="UP001153678"/>
    </source>
</evidence>
<dbReference type="AlphaFoldDB" id="A0A9W4XAC8"/>
<dbReference type="EMBL" id="CAMKVN010016500">
    <property type="protein sequence ID" value="CAI2197536.1"/>
    <property type="molecule type" value="Genomic_DNA"/>
</dbReference>